<evidence type="ECO:0000256" key="1">
    <source>
        <dbReference type="SAM" id="MobiDB-lite"/>
    </source>
</evidence>
<dbReference type="PANTHER" id="PTHR45689:SF5">
    <property type="entry name" value="I[[H]] CHANNEL, ISOFORM E"/>
    <property type="match status" value="1"/>
</dbReference>
<sequence>MQKDNRRNTRDLMEHRRQYKDNAHRYRRKPRELKQKIRAVKAKVDGRYGCSEMEEPSTPKWIEADDNGHREFTDEDIVDLVQLQGNPNEDEESEEVVSLHIECDTQDADATKALGAALLYLEQNSAALPVDGERGRRAPSLRLANGRVAAASQSEEEIRTPPPHCRLAKDDSIKISIENTNTCTDSLVTAIDDETLLITDYLSNDMNYKGSGKVHFDDVSLYGTPKEEPGPTPLGSAEAGKQSFIKNQLQALFQPTDNKLAMKLFGSKKALMKERIRQKAAGHWVIHPCSSFR</sequence>
<dbReference type="AlphaFoldDB" id="A0A6P7FT27"/>
<evidence type="ECO:0000313" key="3">
    <source>
        <dbReference type="RefSeq" id="XP_028135960.1"/>
    </source>
</evidence>
<protein>
    <submittedName>
        <fullName evidence="3">Uncharacterized protein LOC114330747</fullName>
    </submittedName>
</protein>
<feature type="compositionally biased region" description="Basic and acidic residues" evidence="1">
    <location>
        <begin position="1"/>
        <end position="24"/>
    </location>
</feature>
<feature type="region of interest" description="Disordered" evidence="1">
    <location>
        <begin position="1"/>
        <end position="32"/>
    </location>
</feature>
<dbReference type="InterPro" id="IPR013621">
    <property type="entry name" value="Ion_trans_N"/>
</dbReference>
<dbReference type="GO" id="GO:0035725">
    <property type="term" value="P:sodium ion transmembrane transport"/>
    <property type="evidence" value="ECO:0007669"/>
    <property type="project" value="TreeGrafter"/>
</dbReference>
<gene>
    <name evidence="3" type="primary">LOC114330747</name>
</gene>
<feature type="non-terminal residue" evidence="3">
    <location>
        <position position="293"/>
    </location>
</feature>
<dbReference type="GO" id="GO:0098855">
    <property type="term" value="C:HCN channel complex"/>
    <property type="evidence" value="ECO:0007669"/>
    <property type="project" value="TreeGrafter"/>
</dbReference>
<feature type="domain" description="Ion transport N-terminal" evidence="2">
    <location>
        <begin position="249"/>
        <end position="292"/>
    </location>
</feature>
<dbReference type="Pfam" id="PF08412">
    <property type="entry name" value="Ion_trans_N"/>
    <property type="match status" value="1"/>
</dbReference>
<evidence type="ECO:0000259" key="2">
    <source>
        <dbReference type="Pfam" id="PF08412"/>
    </source>
</evidence>
<dbReference type="GO" id="GO:0003254">
    <property type="term" value="P:regulation of membrane depolarization"/>
    <property type="evidence" value="ECO:0007669"/>
    <property type="project" value="TreeGrafter"/>
</dbReference>
<accession>A0A6P7FT27</accession>
<reference evidence="3" key="1">
    <citation type="submission" date="2025-08" db="UniProtKB">
        <authorList>
            <consortium name="RefSeq"/>
        </authorList>
    </citation>
    <scope>IDENTIFICATION</scope>
    <source>
        <tissue evidence="3">Whole insect</tissue>
    </source>
</reference>
<dbReference type="GO" id="GO:0005249">
    <property type="term" value="F:voltage-gated potassium channel activity"/>
    <property type="evidence" value="ECO:0007669"/>
    <property type="project" value="TreeGrafter"/>
</dbReference>
<proteinExistence type="predicted"/>
<dbReference type="PANTHER" id="PTHR45689">
    <property type="entry name" value="I[[H]] CHANNEL, ISOFORM E"/>
    <property type="match status" value="1"/>
</dbReference>
<dbReference type="InterPro" id="IPR051413">
    <property type="entry name" value="K/Na_HCN_channel"/>
</dbReference>
<name>A0A6P7FT27_DIAVI</name>
<dbReference type="RefSeq" id="XP_028135960.1">
    <property type="nucleotide sequence ID" value="XM_028280159.1"/>
</dbReference>
<organism evidence="3">
    <name type="scientific">Diabrotica virgifera virgifera</name>
    <name type="common">western corn rootworm</name>
    <dbReference type="NCBI Taxonomy" id="50390"/>
    <lineage>
        <taxon>Eukaryota</taxon>
        <taxon>Metazoa</taxon>
        <taxon>Ecdysozoa</taxon>
        <taxon>Arthropoda</taxon>
        <taxon>Hexapoda</taxon>
        <taxon>Insecta</taxon>
        <taxon>Pterygota</taxon>
        <taxon>Neoptera</taxon>
        <taxon>Endopterygota</taxon>
        <taxon>Coleoptera</taxon>
        <taxon>Polyphaga</taxon>
        <taxon>Cucujiformia</taxon>
        <taxon>Chrysomeloidea</taxon>
        <taxon>Chrysomelidae</taxon>
        <taxon>Galerucinae</taxon>
        <taxon>Diabroticina</taxon>
        <taxon>Diabroticites</taxon>
        <taxon>Diabrotica</taxon>
    </lineage>
</organism>
<dbReference type="InParanoid" id="A0A6P7FT27"/>